<evidence type="ECO:0000313" key="3">
    <source>
        <dbReference type="EMBL" id="MEY2181281.1"/>
    </source>
</evidence>
<dbReference type="Pfam" id="PF01979">
    <property type="entry name" value="Amidohydro_1"/>
    <property type="match status" value="1"/>
</dbReference>
<dbReference type="PANTHER" id="PTHR43135:SF3">
    <property type="entry name" value="ALPHA-D-RIBOSE 1-METHYLPHOSPHONATE 5-TRIPHOSPHATE DIPHOSPHATASE"/>
    <property type="match status" value="1"/>
</dbReference>
<dbReference type="InterPro" id="IPR006680">
    <property type="entry name" value="Amidohydro-rel"/>
</dbReference>
<dbReference type="PANTHER" id="PTHR43135">
    <property type="entry name" value="ALPHA-D-RIBOSE 1-METHYLPHOSPHONATE 5-TRIPHOSPHATE DIPHOSPHATASE"/>
    <property type="match status" value="1"/>
</dbReference>
<dbReference type="SUPFAM" id="SSF51556">
    <property type="entry name" value="Metallo-dependent hydrolases"/>
    <property type="match status" value="1"/>
</dbReference>
<accession>A0ABV4APD5</accession>
<comment type="caution">
    <text evidence="3">The sequence shown here is derived from an EMBL/GenBank/DDBJ whole genome shotgun (WGS) entry which is preliminary data.</text>
</comment>
<dbReference type="Gene3D" id="3.20.20.140">
    <property type="entry name" value="Metal-dependent hydrolases"/>
    <property type="match status" value="1"/>
</dbReference>
<dbReference type="Gene3D" id="2.30.40.10">
    <property type="entry name" value="Urease, subunit C, domain 1"/>
    <property type="match status" value="1"/>
</dbReference>
<dbReference type="EMBL" id="JBGBPY010000001">
    <property type="protein sequence ID" value="MEY2181281.1"/>
    <property type="molecule type" value="Genomic_DNA"/>
</dbReference>
<sequence length="501" mass="53373">MRHAIALAAALLIGAGAACAATRDLAPIVLPQAAAPGKAVQPFVKVDAPVVALLHVRVIDGSGAPARANQTILIEHGKIAAVGADGLPIPADAKRIDLSGRTVFPGLVGMHDHLFYIARPNLGEQDGKLHSDPPLIVPEMAYSAPRLYLAMGVTTLRTTGSVEPYTDLNLKHDIDQGKLPGPHMDVTGPYLEGANSPFIQMHPIRDPEDAKETVAFWAKQGVTSFKAYMDLTRAELQAAVDEAHRLGLKVTGHLCAVTYREAAAIGIDDLEHGFFVNTEHDPGKAPDQCTESDGLATLRAMDPQGSDARSLIHDLVAHHVAVTSTLPVFEQMVPHHAPLWPQAMATLSPQAKHDYLLLRERTDALPPGEAQKRGLTFRHGMAMERAFAAAGGLLLAGPDPTGNGGVVPGFGDLREVELLVEEGFTPAQAIRIASWNGALYLGLQDRIGSIAAGKDADLVVVKGDPSQHIDDIEHVETVFKDGVGYDSQALLQSVQGRYGEY</sequence>
<dbReference type="InterPro" id="IPR032466">
    <property type="entry name" value="Metal_Hydrolase"/>
</dbReference>
<feature type="signal peptide" evidence="1">
    <location>
        <begin position="1"/>
        <end position="20"/>
    </location>
</feature>
<evidence type="ECO:0000256" key="1">
    <source>
        <dbReference type="SAM" id="SignalP"/>
    </source>
</evidence>
<proteinExistence type="predicted"/>
<keyword evidence="1" id="KW-0732">Signal</keyword>
<organism evidence="3 4">
    <name type="scientific">Rhodanobacter humi</name>
    <dbReference type="NCBI Taxonomy" id="1888173"/>
    <lineage>
        <taxon>Bacteria</taxon>
        <taxon>Pseudomonadati</taxon>
        <taxon>Pseudomonadota</taxon>
        <taxon>Gammaproteobacteria</taxon>
        <taxon>Lysobacterales</taxon>
        <taxon>Rhodanobacteraceae</taxon>
        <taxon>Rhodanobacter</taxon>
    </lineage>
</organism>
<evidence type="ECO:0000313" key="4">
    <source>
        <dbReference type="Proteomes" id="UP001562159"/>
    </source>
</evidence>
<reference evidence="3 4" key="1">
    <citation type="submission" date="2024-07" db="EMBL/GenBank/DDBJ databases">
        <title>Molecular mechanisms and environmental adaptations of flagellar loss and biofilm growth of Rhodanobacter under environmental stress.</title>
        <authorList>
            <person name="Chen M."/>
        </authorList>
    </citation>
    <scope>NUCLEOTIDE SEQUENCE [LARGE SCALE GENOMIC DNA]</scope>
    <source>
        <strain evidence="3 4">RS22</strain>
    </source>
</reference>
<keyword evidence="4" id="KW-1185">Reference proteome</keyword>
<dbReference type="InterPro" id="IPR011059">
    <property type="entry name" value="Metal-dep_hydrolase_composite"/>
</dbReference>
<name>A0ABV4APD5_9GAMM</name>
<dbReference type="Proteomes" id="UP001562159">
    <property type="component" value="Unassembled WGS sequence"/>
</dbReference>
<feature type="domain" description="Amidohydrolase-related" evidence="2">
    <location>
        <begin position="102"/>
        <end position="482"/>
    </location>
</feature>
<dbReference type="SUPFAM" id="SSF51338">
    <property type="entry name" value="Composite domain of metallo-dependent hydrolases"/>
    <property type="match status" value="1"/>
</dbReference>
<evidence type="ECO:0000259" key="2">
    <source>
        <dbReference type="Pfam" id="PF01979"/>
    </source>
</evidence>
<gene>
    <name evidence="3" type="ORF">AB7878_02535</name>
</gene>
<dbReference type="InterPro" id="IPR051781">
    <property type="entry name" value="Metallo-dep_Hydrolase"/>
</dbReference>
<protein>
    <submittedName>
        <fullName evidence="3">Amidohydrolase family protein</fullName>
    </submittedName>
</protein>
<dbReference type="PROSITE" id="PS51257">
    <property type="entry name" value="PROKAR_LIPOPROTEIN"/>
    <property type="match status" value="1"/>
</dbReference>
<feature type="chain" id="PRO_5045729203" evidence="1">
    <location>
        <begin position="21"/>
        <end position="501"/>
    </location>
</feature>